<evidence type="ECO:0000313" key="3">
    <source>
        <dbReference type="Proteomes" id="UP000441358"/>
    </source>
</evidence>
<organism evidence="2 3">
    <name type="scientific">Parabacteroides distasonis</name>
    <dbReference type="NCBI Taxonomy" id="823"/>
    <lineage>
        <taxon>Bacteria</taxon>
        <taxon>Pseudomonadati</taxon>
        <taxon>Bacteroidota</taxon>
        <taxon>Bacteroidia</taxon>
        <taxon>Bacteroidales</taxon>
        <taxon>Tannerellaceae</taxon>
        <taxon>Parabacteroides</taxon>
    </lineage>
</organism>
<dbReference type="PANTHER" id="PTHR46390">
    <property type="entry name" value="MANNOSE-1-PHOSPHATE GUANYLYLTRANSFERASE"/>
    <property type="match status" value="1"/>
</dbReference>
<accession>A0A7K0HSJ6</accession>
<dbReference type="GO" id="GO:0009298">
    <property type="term" value="P:GDP-mannose biosynthetic process"/>
    <property type="evidence" value="ECO:0007669"/>
    <property type="project" value="TreeGrafter"/>
</dbReference>
<proteinExistence type="predicted"/>
<dbReference type="InterPro" id="IPR051161">
    <property type="entry name" value="Mannose-6P_isomerase_type2"/>
</dbReference>
<protein>
    <submittedName>
        <fullName evidence="2">Mannose-1-phosphate guanylyltransferase</fullName>
    </submittedName>
</protein>
<sequence>MQLILLSGGSGKRLWPLSNNIRSKQFLSLFKRNDGKMESMLQRVVRQVMEEHLTDNITIATNDSQSEIITTQLGNNISIVTEPERRDTFPAIALATSYLVLKKQCPEDEVVVVMPCDSLVDENYFKKIKRMVQLVQQDVAELILMGIKPTYPSSKFGYILPLEIGTTDSDCLFVKKFVEKPSVDIAQKLLLENALWNGGVFAFRLNFLMNIIQKYVQLNSFEDVRTHYSSFPKISFDYEVAEKVTSAVVTFDGKWKDIGTWNALTEELEDPVIGKVILGKHCKNVNVISELQSPIFIDGLEDVVVSANKDGVFICSKKYSEDIKQYIETIY</sequence>
<name>A0A7K0HSJ6_PARDI</name>
<dbReference type="RefSeq" id="WP_129943014.1">
    <property type="nucleotide sequence ID" value="NZ_WKMC01000127.1"/>
</dbReference>
<comment type="caution">
    <text evidence="2">The sequence shown here is derived from an EMBL/GenBank/DDBJ whole genome shotgun (WGS) entry which is preliminary data.</text>
</comment>
<dbReference type="AlphaFoldDB" id="A0A7K0HSJ6"/>
<gene>
    <name evidence="2" type="ORF">GKD66_22815</name>
</gene>
<keyword evidence="2" id="KW-0548">Nucleotidyltransferase</keyword>
<feature type="domain" description="Nucleotidyl transferase" evidence="1">
    <location>
        <begin position="4"/>
        <end position="267"/>
    </location>
</feature>
<dbReference type="Gene3D" id="3.90.550.10">
    <property type="entry name" value="Spore Coat Polysaccharide Biosynthesis Protein SpsA, Chain A"/>
    <property type="match status" value="1"/>
</dbReference>
<dbReference type="PANTHER" id="PTHR46390:SF1">
    <property type="entry name" value="MANNOSE-1-PHOSPHATE GUANYLYLTRANSFERASE"/>
    <property type="match status" value="1"/>
</dbReference>
<dbReference type="Pfam" id="PF00483">
    <property type="entry name" value="NTP_transferase"/>
    <property type="match status" value="1"/>
</dbReference>
<evidence type="ECO:0000259" key="1">
    <source>
        <dbReference type="Pfam" id="PF00483"/>
    </source>
</evidence>
<dbReference type="Proteomes" id="UP000441358">
    <property type="component" value="Unassembled WGS sequence"/>
</dbReference>
<dbReference type="InterPro" id="IPR005835">
    <property type="entry name" value="NTP_transferase_dom"/>
</dbReference>
<dbReference type="InterPro" id="IPR029044">
    <property type="entry name" value="Nucleotide-diphossugar_trans"/>
</dbReference>
<keyword evidence="2" id="KW-0808">Transferase</keyword>
<dbReference type="GO" id="GO:0004475">
    <property type="term" value="F:mannose-1-phosphate guanylyltransferase (GTP) activity"/>
    <property type="evidence" value="ECO:0007669"/>
    <property type="project" value="TreeGrafter"/>
</dbReference>
<dbReference type="EMBL" id="WKMC01000127">
    <property type="protein sequence ID" value="MRZ52980.1"/>
    <property type="molecule type" value="Genomic_DNA"/>
</dbReference>
<reference evidence="2 3" key="1">
    <citation type="journal article" date="2019" name="Nat. Med.">
        <title>A library of human gut bacterial isolates paired with longitudinal multiomics data enables mechanistic microbiome research.</title>
        <authorList>
            <person name="Poyet M."/>
            <person name="Groussin M."/>
            <person name="Gibbons S.M."/>
            <person name="Avila-Pacheco J."/>
            <person name="Jiang X."/>
            <person name="Kearney S.M."/>
            <person name="Perrotta A.R."/>
            <person name="Berdy B."/>
            <person name="Zhao S."/>
            <person name="Lieberman T.D."/>
            <person name="Swanson P.K."/>
            <person name="Smith M."/>
            <person name="Roesemann S."/>
            <person name="Alexander J.E."/>
            <person name="Rich S.A."/>
            <person name="Livny J."/>
            <person name="Vlamakis H."/>
            <person name="Clish C."/>
            <person name="Bullock K."/>
            <person name="Deik A."/>
            <person name="Scott J."/>
            <person name="Pierce K.A."/>
            <person name="Xavier R.J."/>
            <person name="Alm E.J."/>
        </authorList>
    </citation>
    <scope>NUCLEOTIDE SEQUENCE [LARGE SCALE GENOMIC DNA]</scope>
    <source>
        <strain evidence="2 3">BIOML-A32</strain>
    </source>
</reference>
<dbReference type="SUPFAM" id="SSF159283">
    <property type="entry name" value="Guanosine diphospho-D-mannose pyrophosphorylase/mannose-6-phosphate isomerase linker domain"/>
    <property type="match status" value="1"/>
</dbReference>
<dbReference type="SUPFAM" id="SSF53448">
    <property type="entry name" value="Nucleotide-diphospho-sugar transferases"/>
    <property type="match status" value="1"/>
</dbReference>
<evidence type="ECO:0000313" key="2">
    <source>
        <dbReference type="EMBL" id="MRZ52980.1"/>
    </source>
</evidence>